<dbReference type="STRING" id="2282107.A0A286UIL5"/>
<gene>
    <name evidence="2" type="ORF">PNOK_0438700</name>
</gene>
<keyword evidence="2" id="KW-0808">Transferase</keyword>
<dbReference type="GO" id="GO:0008168">
    <property type="term" value="F:methyltransferase activity"/>
    <property type="evidence" value="ECO:0007669"/>
    <property type="project" value="UniProtKB-KW"/>
</dbReference>
<dbReference type="InterPro" id="IPR021829">
    <property type="entry name" value="DUF3419"/>
</dbReference>
<keyword evidence="2" id="KW-0489">Methyltransferase</keyword>
<keyword evidence="1" id="KW-1133">Transmembrane helix</keyword>
<sequence length="645" mass="73908">MSYFLIPSTNEGVNPFYGIVALTLASIIIFYSNKSRHILRMTTWSRFVWHTFIAINGEYNHHHRINKFYSEQADIYDLTRKNLLKGRKTMLTLAISQLNVSYPSIKHHRLIWVDIGGGTGYNIEMPIFFTIVDRASQLLVPEAGIISVVDFYTSARPPQLSSEVSGIKRECNWFSRWFWQIWFDFGGVNLGPDRRNYLEYRFSTIKSYNGRNAFLLPFIKIPYYIWIGRHSGVSRLEVAESYSTKIGFDTFDIGCLKESWRVKYDLQPEQRNMKTFLYSFTWEDPYDDLRHLIINNEDSLLAITSGGDNILHYILEGKPRIIHCVDVNPCQGHLLELKLSALSTLSYEDFFSMFGLGKLSIFSHVLDSKLAPYISAPCYQFWKMNTHMFTSNESLYMYGHSGTALRFVRALFRILGKSRDVIRLCNANTVSEQEQIWRGSLRPLFVNRFTAFLLSGRTFCWGALGVPMNQLRMLLAEGSITQYIKDTLDPIPSLGVLKDDAYGTVQQVSCPLYLTREGYEALRSNNGALTKSLKIHTSTISEVLAMMEVSSLSRAVIMDHLDWFSEGSSDVIDEVGLLFKILKVGGFVLLRSAARTPWYIETFTSAGFKATRLSCRVPQHVEAIDRVNMYASLWKAEKGHECQGI</sequence>
<accession>A0A286UIL5</accession>
<dbReference type="OrthoDB" id="10253390at2759"/>
<name>A0A286UIL5_9AGAM</name>
<organism evidence="2 3">
    <name type="scientific">Pyrrhoderma noxium</name>
    <dbReference type="NCBI Taxonomy" id="2282107"/>
    <lineage>
        <taxon>Eukaryota</taxon>
        <taxon>Fungi</taxon>
        <taxon>Dikarya</taxon>
        <taxon>Basidiomycota</taxon>
        <taxon>Agaricomycotina</taxon>
        <taxon>Agaricomycetes</taxon>
        <taxon>Hymenochaetales</taxon>
        <taxon>Hymenochaetaceae</taxon>
        <taxon>Pyrrhoderma</taxon>
    </lineage>
</organism>
<dbReference type="PANTHER" id="PTHR47473:SF1">
    <property type="entry name" value="METHYLTRANSFERASE DOMAIN-CONTAINING PROTEIN"/>
    <property type="match status" value="1"/>
</dbReference>
<reference evidence="2 3" key="1">
    <citation type="journal article" date="2017" name="Mol. Ecol.">
        <title>Comparative and population genomic landscape of Phellinus noxius: A hypervariable fungus causing root rot in trees.</title>
        <authorList>
            <person name="Chung C.L."/>
            <person name="Lee T.J."/>
            <person name="Akiba M."/>
            <person name="Lee H.H."/>
            <person name="Kuo T.H."/>
            <person name="Liu D."/>
            <person name="Ke H.M."/>
            <person name="Yokoi T."/>
            <person name="Roa M.B."/>
            <person name="Lu M.J."/>
            <person name="Chang Y.Y."/>
            <person name="Ann P.J."/>
            <person name="Tsai J.N."/>
            <person name="Chen C.Y."/>
            <person name="Tzean S.S."/>
            <person name="Ota Y."/>
            <person name="Hattori T."/>
            <person name="Sahashi N."/>
            <person name="Liou R.F."/>
            <person name="Kikuchi T."/>
            <person name="Tsai I.J."/>
        </authorList>
    </citation>
    <scope>NUCLEOTIDE SEQUENCE [LARGE SCALE GENOMIC DNA]</scope>
    <source>
        <strain evidence="2 3">FFPRI411160</strain>
    </source>
</reference>
<dbReference type="Proteomes" id="UP000217199">
    <property type="component" value="Unassembled WGS sequence"/>
</dbReference>
<keyword evidence="1" id="KW-0472">Membrane</keyword>
<evidence type="ECO:0000313" key="3">
    <source>
        <dbReference type="Proteomes" id="UP000217199"/>
    </source>
</evidence>
<keyword evidence="3" id="KW-1185">Reference proteome</keyword>
<dbReference type="AlphaFoldDB" id="A0A286UIL5"/>
<keyword evidence="1" id="KW-0812">Transmembrane</keyword>
<evidence type="ECO:0000256" key="1">
    <source>
        <dbReference type="SAM" id="Phobius"/>
    </source>
</evidence>
<feature type="transmembrane region" description="Helical" evidence="1">
    <location>
        <begin position="12"/>
        <end position="31"/>
    </location>
</feature>
<dbReference type="GO" id="GO:0032259">
    <property type="term" value="P:methylation"/>
    <property type="evidence" value="ECO:0007669"/>
    <property type="project" value="UniProtKB-KW"/>
</dbReference>
<dbReference type="InParanoid" id="A0A286UIL5"/>
<dbReference type="Pfam" id="PF11899">
    <property type="entry name" value="DUF3419"/>
    <property type="match status" value="1"/>
</dbReference>
<protein>
    <submittedName>
        <fullName evidence="2">S-adenosyl-L-methionine-dependent methyltransferase</fullName>
    </submittedName>
</protein>
<proteinExistence type="predicted"/>
<evidence type="ECO:0000313" key="2">
    <source>
        <dbReference type="EMBL" id="PAV19453.1"/>
    </source>
</evidence>
<dbReference type="EMBL" id="NBII01000004">
    <property type="protein sequence ID" value="PAV19453.1"/>
    <property type="molecule type" value="Genomic_DNA"/>
</dbReference>
<dbReference type="PANTHER" id="PTHR47473">
    <property type="entry name" value="BTA1P"/>
    <property type="match status" value="1"/>
</dbReference>
<comment type="caution">
    <text evidence="2">The sequence shown here is derived from an EMBL/GenBank/DDBJ whole genome shotgun (WGS) entry which is preliminary data.</text>
</comment>